<dbReference type="KEGG" id="dto:TOL2_C06150"/>
<keyword evidence="2" id="KW-1185">Reference proteome</keyword>
<evidence type="ECO:0000313" key="1">
    <source>
        <dbReference type="EMBL" id="CCK78784.1"/>
    </source>
</evidence>
<dbReference type="Proteomes" id="UP000007347">
    <property type="component" value="Chromosome"/>
</dbReference>
<reference evidence="1 2" key="1">
    <citation type="journal article" date="2013" name="Environ. Microbiol.">
        <title>Complete genome, catabolic sub-proteomes and key-metabolites of Desulfobacula toluolica Tol2, a marine, aromatic compound-degrading, sulfate-reducing bacterium.</title>
        <authorList>
            <person name="Wohlbrand L."/>
            <person name="Jacob J.H."/>
            <person name="Kube M."/>
            <person name="Mussmann M."/>
            <person name="Jarling R."/>
            <person name="Beck A."/>
            <person name="Amann R."/>
            <person name="Wilkes H."/>
            <person name="Reinhardt R."/>
            <person name="Rabus R."/>
        </authorList>
    </citation>
    <scope>NUCLEOTIDE SEQUENCE [LARGE SCALE GENOMIC DNA]</scope>
    <source>
        <strain evidence="2">DSM 7467 / Tol2</strain>
    </source>
</reference>
<organism evidence="1 2">
    <name type="scientific">Desulfobacula toluolica (strain DSM 7467 / Tol2)</name>
    <dbReference type="NCBI Taxonomy" id="651182"/>
    <lineage>
        <taxon>Bacteria</taxon>
        <taxon>Pseudomonadati</taxon>
        <taxon>Thermodesulfobacteriota</taxon>
        <taxon>Desulfobacteria</taxon>
        <taxon>Desulfobacterales</taxon>
        <taxon>Desulfobacteraceae</taxon>
        <taxon>Desulfobacula</taxon>
    </lineage>
</organism>
<dbReference type="AlphaFoldDB" id="K0N3T8"/>
<sequence>MHKLSDDEHLVIAMYGFMDSINRKHRMVLCLLYRGDAKAPYEEKLNISMIADLFGYNYKLVSAYKNEALKKLTVKVIESGLSTEEIVWNGLPAFQRFNPTDDDTGKY</sequence>
<evidence type="ECO:0000313" key="2">
    <source>
        <dbReference type="Proteomes" id="UP000007347"/>
    </source>
</evidence>
<proteinExistence type="predicted"/>
<protein>
    <submittedName>
        <fullName evidence="1">Uncharacterized protein</fullName>
    </submittedName>
</protein>
<name>K0N3T8_DESTT</name>
<accession>K0N3T8</accession>
<dbReference type="EMBL" id="FO203503">
    <property type="protein sequence ID" value="CCK78784.1"/>
    <property type="molecule type" value="Genomic_DNA"/>
</dbReference>
<dbReference type="SUPFAM" id="SSF88659">
    <property type="entry name" value="Sigma3 and sigma4 domains of RNA polymerase sigma factors"/>
    <property type="match status" value="1"/>
</dbReference>
<gene>
    <name evidence="1" type="ordered locus">TOL2_C06150</name>
</gene>
<dbReference type="HOGENOM" id="CLU_2205859_0_0_7"/>
<dbReference type="InterPro" id="IPR013324">
    <property type="entry name" value="RNA_pol_sigma_r3/r4-like"/>
</dbReference>